<comment type="similarity">
    <text evidence="3">Belongs to the oleosin family.</text>
</comment>
<evidence type="ECO:0000256" key="4">
    <source>
        <dbReference type="ARBA" id="ARBA00022677"/>
    </source>
</evidence>
<dbReference type="GO" id="GO:0009791">
    <property type="term" value="P:post-embryonic development"/>
    <property type="evidence" value="ECO:0007669"/>
    <property type="project" value="UniProtKB-ARBA"/>
</dbReference>
<accession>A0A7J0DCK9</accession>
<sequence length="160" mass="17205">MADRFGGAPPPTTANNNHGSTFLRRFHSHAQNPSQLLGLLTLIISGGILLFLTGVTVTATVLGLIFFSPILLISSPIWLPAAAVFFVAATGFLSMFGFGVVVVSALSWIYRYFRGFHPPGSDRVDYARSRIADTATHVKDYARDYGGYLRGKVKDAAPGA</sequence>
<gene>
    <name evidence="9" type="ORF">Acr_00g0022640</name>
</gene>
<name>A0A7J0DCK9_9ERIC</name>
<feature type="transmembrane region" description="Helical" evidence="8">
    <location>
        <begin position="36"/>
        <end position="65"/>
    </location>
</feature>
<keyword evidence="5 8" id="KW-0812">Transmembrane</keyword>
<evidence type="ECO:0000256" key="1">
    <source>
        <dbReference type="ARBA" id="ARBA00004141"/>
    </source>
</evidence>
<evidence type="ECO:0000256" key="7">
    <source>
        <dbReference type="ARBA" id="ARBA00023136"/>
    </source>
</evidence>
<dbReference type="GO" id="GO:0019915">
    <property type="term" value="P:lipid storage"/>
    <property type="evidence" value="ECO:0007669"/>
    <property type="project" value="TreeGrafter"/>
</dbReference>
<evidence type="ECO:0000313" key="10">
    <source>
        <dbReference type="Proteomes" id="UP000585474"/>
    </source>
</evidence>
<comment type="caution">
    <text evidence="9">The sequence shown here is derived from an EMBL/GenBank/DDBJ whole genome shotgun (WGS) entry which is preliminary data.</text>
</comment>
<dbReference type="GO" id="GO:0048608">
    <property type="term" value="P:reproductive structure development"/>
    <property type="evidence" value="ECO:0007669"/>
    <property type="project" value="UniProtKB-ARBA"/>
</dbReference>
<comment type="subcellular location">
    <subcellularLocation>
        <location evidence="2">Lipid droplet</location>
    </subcellularLocation>
    <subcellularLocation>
        <location evidence="1">Membrane</location>
        <topology evidence="1">Multi-pass membrane protein</topology>
    </subcellularLocation>
</comment>
<evidence type="ECO:0008006" key="11">
    <source>
        <dbReference type="Google" id="ProtNLM"/>
    </source>
</evidence>
<keyword evidence="7 8" id="KW-0472">Membrane</keyword>
<dbReference type="AlphaFoldDB" id="A0A7J0DCK9"/>
<dbReference type="OrthoDB" id="2016943at2759"/>
<dbReference type="PANTHER" id="PTHR33203:SF4">
    <property type="entry name" value="F27J15.22"/>
    <property type="match status" value="1"/>
</dbReference>
<keyword evidence="10" id="KW-1185">Reference proteome</keyword>
<evidence type="ECO:0000256" key="3">
    <source>
        <dbReference type="ARBA" id="ARBA00010858"/>
    </source>
</evidence>
<dbReference type="EMBL" id="BJWL01000161">
    <property type="protein sequence ID" value="GFS32413.1"/>
    <property type="molecule type" value="Genomic_DNA"/>
</dbReference>
<feature type="transmembrane region" description="Helical" evidence="8">
    <location>
        <begin position="77"/>
        <end position="110"/>
    </location>
</feature>
<dbReference type="PANTHER" id="PTHR33203">
    <property type="entry name" value="OLEOSIN"/>
    <property type="match status" value="1"/>
</dbReference>
<evidence type="ECO:0000313" key="9">
    <source>
        <dbReference type="EMBL" id="GFS32413.1"/>
    </source>
</evidence>
<dbReference type="Proteomes" id="UP000585474">
    <property type="component" value="Unassembled WGS sequence"/>
</dbReference>
<keyword evidence="6 8" id="KW-1133">Transmembrane helix</keyword>
<protein>
    <recommendedName>
        <fullName evidence="11">Oleosin family protein</fullName>
    </recommendedName>
</protein>
<organism evidence="9 10">
    <name type="scientific">Actinidia rufa</name>
    <dbReference type="NCBI Taxonomy" id="165716"/>
    <lineage>
        <taxon>Eukaryota</taxon>
        <taxon>Viridiplantae</taxon>
        <taxon>Streptophyta</taxon>
        <taxon>Embryophyta</taxon>
        <taxon>Tracheophyta</taxon>
        <taxon>Spermatophyta</taxon>
        <taxon>Magnoliopsida</taxon>
        <taxon>eudicotyledons</taxon>
        <taxon>Gunneridae</taxon>
        <taxon>Pentapetalae</taxon>
        <taxon>asterids</taxon>
        <taxon>Ericales</taxon>
        <taxon>Actinidiaceae</taxon>
        <taxon>Actinidia</taxon>
    </lineage>
</organism>
<evidence type="ECO:0000256" key="5">
    <source>
        <dbReference type="ARBA" id="ARBA00022692"/>
    </source>
</evidence>
<reference evidence="10" key="1">
    <citation type="submission" date="2019-07" db="EMBL/GenBank/DDBJ databases">
        <title>De Novo Assembly of kiwifruit Actinidia rufa.</title>
        <authorList>
            <person name="Sugita-Konishi S."/>
            <person name="Sato K."/>
            <person name="Mori E."/>
            <person name="Abe Y."/>
            <person name="Kisaki G."/>
            <person name="Hamano K."/>
            <person name="Suezawa K."/>
            <person name="Otani M."/>
            <person name="Fukuda T."/>
            <person name="Manabe T."/>
            <person name="Gomi K."/>
            <person name="Tabuchi M."/>
            <person name="Akimitsu K."/>
            <person name="Kataoka I."/>
        </authorList>
    </citation>
    <scope>NUCLEOTIDE SEQUENCE [LARGE SCALE GENOMIC DNA]</scope>
    <source>
        <strain evidence="10">cv. Fuchu</strain>
    </source>
</reference>
<evidence type="ECO:0000256" key="6">
    <source>
        <dbReference type="ARBA" id="ARBA00022989"/>
    </source>
</evidence>
<evidence type="ECO:0000256" key="2">
    <source>
        <dbReference type="ARBA" id="ARBA00004502"/>
    </source>
</evidence>
<dbReference type="GO" id="GO:0012511">
    <property type="term" value="C:monolayer-surrounded lipid storage body"/>
    <property type="evidence" value="ECO:0007669"/>
    <property type="project" value="InterPro"/>
</dbReference>
<dbReference type="InterPro" id="IPR000136">
    <property type="entry name" value="Oleosin"/>
</dbReference>
<dbReference type="GO" id="GO:0016020">
    <property type="term" value="C:membrane"/>
    <property type="evidence" value="ECO:0007669"/>
    <property type="project" value="UniProtKB-SubCell"/>
</dbReference>
<keyword evidence="4" id="KW-0551">Lipid droplet</keyword>
<evidence type="ECO:0000256" key="8">
    <source>
        <dbReference type="SAM" id="Phobius"/>
    </source>
</evidence>
<dbReference type="Pfam" id="PF01277">
    <property type="entry name" value="Oleosin"/>
    <property type="match status" value="1"/>
</dbReference>
<proteinExistence type="inferred from homology"/>